<dbReference type="RefSeq" id="WP_343886731.1">
    <property type="nucleotide sequence ID" value="NZ_BAAAKI010000023.1"/>
</dbReference>
<keyword evidence="2" id="KW-1185">Reference proteome</keyword>
<dbReference type="InterPro" id="IPR036291">
    <property type="entry name" value="NAD(P)-bd_dom_sf"/>
</dbReference>
<dbReference type="Proteomes" id="UP001596266">
    <property type="component" value="Unassembled WGS sequence"/>
</dbReference>
<gene>
    <name evidence="1" type="ORF">ACFP57_12430</name>
</gene>
<organism evidence="1 2">
    <name type="scientific">Luteococcus sanguinis</name>
    <dbReference type="NCBI Taxonomy" id="174038"/>
    <lineage>
        <taxon>Bacteria</taxon>
        <taxon>Bacillati</taxon>
        <taxon>Actinomycetota</taxon>
        <taxon>Actinomycetes</taxon>
        <taxon>Propionibacteriales</taxon>
        <taxon>Propionibacteriaceae</taxon>
        <taxon>Luteococcus</taxon>
    </lineage>
</organism>
<evidence type="ECO:0000313" key="1">
    <source>
        <dbReference type="EMBL" id="MFC6397782.1"/>
    </source>
</evidence>
<dbReference type="Gene3D" id="3.40.50.720">
    <property type="entry name" value="NAD(P)-binding Rossmann-like Domain"/>
    <property type="match status" value="1"/>
</dbReference>
<name>A0ABW1X6K2_9ACTN</name>
<evidence type="ECO:0000313" key="2">
    <source>
        <dbReference type="Proteomes" id="UP001596266"/>
    </source>
</evidence>
<accession>A0ABW1X6K2</accession>
<comment type="caution">
    <text evidence="1">The sequence shown here is derived from an EMBL/GenBank/DDBJ whole genome shotgun (WGS) entry which is preliminary data.</text>
</comment>
<reference evidence="2" key="1">
    <citation type="journal article" date="2019" name="Int. J. Syst. Evol. Microbiol.">
        <title>The Global Catalogue of Microorganisms (GCM) 10K type strain sequencing project: providing services to taxonomists for standard genome sequencing and annotation.</title>
        <authorList>
            <consortium name="The Broad Institute Genomics Platform"/>
            <consortium name="The Broad Institute Genome Sequencing Center for Infectious Disease"/>
            <person name="Wu L."/>
            <person name="Ma J."/>
        </authorList>
    </citation>
    <scope>NUCLEOTIDE SEQUENCE [LARGE SCALE GENOMIC DNA]</scope>
    <source>
        <strain evidence="2">CGMCC 1.15277</strain>
    </source>
</reference>
<evidence type="ECO:0008006" key="3">
    <source>
        <dbReference type="Google" id="ProtNLM"/>
    </source>
</evidence>
<protein>
    <recommendedName>
        <fullName evidence="3">THIF-type NAD/FAD binding fold domain-containing protein</fullName>
    </recommendedName>
</protein>
<dbReference type="EMBL" id="JBHSUA010000023">
    <property type="protein sequence ID" value="MFC6397782.1"/>
    <property type="molecule type" value="Genomic_DNA"/>
</dbReference>
<dbReference type="SUPFAM" id="SSF51735">
    <property type="entry name" value="NAD(P)-binding Rossmann-fold domains"/>
    <property type="match status" value="1"/>
</dbReference>
<sequence length="293" mass="32097">MDQITHPRLRAELLPSSTGVRLWLDDQRWADLATPPDELVVALRRADGWWPRTEERWDPLWTTLAHHGLADQGPSDRVLGGLRIAVLGSGSLARAVSVALGRGGADPMLVIDPRPPSQLEWIHSTEPTCGHAMARWLLQRRKIACRAGSGMDDLRGWADLVVVATQYVEPDRLVVDQLVRHGLAHLVLRAHRDLGRVGPMVEPGRTPCLGCHDLVVGARDTGRGATVARLGMHRSDPDETVVRAVAAQAVLEVGWWAQGHRGRLEGRVLGLDRLAPDLPVARFPVHPDCTCPG</sequence>
<proteinExistence type="predicted"/>